<dbReference type="EMBL" id="PQGA01000004">
    <property type="protein sequence ID" value="POR52921.1"/>
    <property type="molecule type" value="Genomic_DNA"/>
</dbReference>
<comment type="caution">
    <text evidence="2">The sequence shown here is derived from an EMBL/GenBank/DDBJ whole genome shotgun (WGS) entry which is preliminary data.</text>
</comment>
<protein>
    <submittedName>
        <fullName evidence="2">Uncharacterized protein</fullName>
    </submittedName>
</protein>
<dbReference type="RefSeq" id="WP_103704310.1">
    <property type="nucleotide sequence ID" value="NZ_PQGA01000004.1"/>
</dbReference>
<feature type="region of interest" description="Disordered" evidence="1">
    <location>
        <begin position="1"/>
        <end position="82"/>
    </location>
</feature>
<proteinExistence type="predicted"/>
<reference evidence="2 3" key="1">
    <citation type="submission" date="2018-01" db="EMBL/GenBank/DDBJ databases">
        <title>Genomic Encyclopedia of Type Strains, Phase III (KMG-III): the genomes of soil and plant-associated and newly described type strains.</title>
        <authorList>
            <person name="Whitman W."/>
        </authorList>
    </citation>
    <scope>NUCLEOTIDE SEQUENCE [LARGE SCALE GENOMIC DNA]</scope>
    <source>
        <strain evidence="2 3">JCM 18070</strain>
    </source>
</reference>
<evidence type="ECO:0000313" key="2">
    <source>
        <dbReference type="EMBL" id="POR52921.1"/>
    </source>
</evidence>
<sequence>MNETRKPAPKQQADTEKPARGKPGSFDQPESHPETMPREGGPHPEQTADVPLGTHGSGLPMGARGHNSPPVQKKEGEKKTDR</sequence>
<keyword evidence="3" id="KW-1185">Reference proteome</keyword>
<dbReference type="AlphaFoldDB" id="A0A2S4ME39"/>
<organism evidence="2 3">
    <name type="scientific">Paraburkholderia eburnea</name>
    <dbReference type="NCBI Taxonomy" id="1189126"/>
    <lineage>
        <taxon>Bacteria</taxon>
        <taxon>Pseudomonadati</taxon>
        <taxon>Pseudomonadota</taxon>
        <taxon>Betaproteobacteria</taxon>
        <taxon>Burkholderiales</taxon>
        <taxon>Burkholderiaceae</taxon>
        <taxon>Paraburkholderia</taxon>
    </lineage>
</organism>
<evidence type="ECO:0000256" key="1">
    <source>
        <dbReference type="SAM" id="MobiDB-lite"/>
    </source>
</evidence>
<evidence type="ECO:0000313" key="3">
    <source>
        <dbReference type="Proteomes" id="UP000237381"/>
    </source>
</evidence>
<accession>A0A2S4ME39</accession>
<gene>
    <name evidence="2" type="ORF">B0G62_104218</name>
</gene>
<dbReference type="OrthoDB" id="9100373at2"/>
<dbReference type="Proteomes" id="UP000237381">
    <property type="component" value="Unassembled WGS sequence"/>
</dbReference>
<feature type="compositionally biased region" description="Basic and acidic residues" evidence="1">
    <location>
        <begin position="29"/>
        <end position="42"/>
    </location>
</feature>
<feature type="compositionally biased region" description="Basic and acidic residues" evidence="1">
    <location>
        <begin position="72"/>
        <end position="82"/>
    </location>
</feature>
<name>A0A2S4ME39_9BURK</name>